<evidence type="ECO:0000256" key="9">
    <source>
        <dbReference type="SAM" id="MobiDB-lite"/>
    </source>
</evidence>
<dbReference type="GO" id="GO:0048471">
    <property type="term" value="C:perinuclear region of cytoplasm"/>
    <property type="evidence" value="ECO:0007669"/>
    <property type="project" value="UniProtKB-SubCell"/>
</dbReference>
<sequence length="722" mass="83157">MNVTVRELKNRLKHEPFSPDEFVQNLCISDTRENLEITRQKIQAVADETAHELKMNVYRNYQQFINTSKDVSQLETEMHQINHIMYEQEQLLYPNNDISTLGLTSTSQDEERGGETQEQREEPRSLAYLLEIVEGCSHLTDVPGRCVVFAGKLKEIDPETGDEMRKIRAFLLNDSLLIATYLRKRQRRGPIQFRFQILIELDNLAVVLVKDGENIRGSTPGTRRLRNAFKILKFPDSHLYSADSAEQKCQWISILEDTKRKYKAARAKLKNSPSRKTSIEDSVAVTRQMSLKQQQMDLQQDWIKEMPEQLDVLIAQRDFEKAVEQVERAKSYLKDFTDSHALRDVRSRIDLRIKQLGEALKQELRVSRGASLRGGPRASRRAVALLLRLDRNAQACELFLKNRSRLIRYDLAQQKAEGAIVIFIDKLSRTFIEGLQDTSSEFQQAFGGEGTDKGSGSSIACYSTFVVWCVQELKYFSTLFCKHSFQTSEIDKPVECLEIALFWTAKMNEIGMDLGHTFLLSLKTPLLAQMKIKIESVLKTLPNAAIDTCYWLPYDLINNETLLNEITEKMIGLGVQDFSNEVFEDGIIDLTRATVELSVILYDFTYYSLKITLPEFSGHLQDCLQELMRAHLEVLIESLGQQEDRNMKSFLLKSMRFLFATVIPCLEDLIEEETGRVTLKLSEYRLMIEKQHADLKEYSHIELPKKRSSVYLKRHSVAGDEI</sequence>
<comment type="caution">
    <text evidence="11">The sequence shown here is derived from an EMBL/GenBank/DDBJ whole genome shotgun (WGS) entry which is preliminary data.</text>
</comment>
<dbReference type="InterPro" id="IPR011993">
    <property type="entry name" value="PH-like_dom_sf"/>
</dbReference>
<dbReference type="InterPro" id="IPR032403">
    <property type="entry name" value="Exo84_C"/>
</dbReference>
<evidence type="ECO:0000256" key="1">
    <source>
        <dbReference type="ARBA" id="ARBA00002660"/>
    </source>
</evidence>
<keyword evidence="12" id="KW-1185">Reference proteome</keyword>
<feature type="compositionally biased region" description="Basic and acidic residues" evidence="9">
    <location>
        <begin position="109"/>
        <end position="123"/>
    </location>
</feature>
<feature type="domain" description="PH" evidence="10">
    <location>
        <begin position="146"/>
        <end position="260"/>
    </location>
</feature>
<dbReference type="PANTHER" id="PTHR21426">
    <property type="entry name" value="EXOCYST COMPLEX COMPONENT 8"/>
    <property type="match status" value="1"/>
</dbReference>
<evidence type="ECO:0000256" key="5">
    <source>
        <dbReference type="ARBA" id="ARBA00017509"/>
    </source>
</evidence>
<dbReference type="AlphaFoldDB" id="A0AAV7K0B2"/>
<evidence type="ECO:0000313" key="12">
    <source>
        <dbReference type="Proteomes" id="UP001165289"/>
    </source>
</evidence>
<keyword evidence="6" id="KW-0813">Transport</keyword>
<dbReference type="InterPro" id="IPR033961">
    <property type="entry name" value="Exo84"/>
</dbReference>
<dbReference type="Gene3D" id="1.20.58.1210">
    <property type="entry name" value="Exo84p, N-terminal helical domain"/>
    <property type="match status" value="1"/>
</dbReference>
<evidence type="ECO:0000256" key="3">
    <source>
        <dbReference type="ARBA" id="ARBA00004624"/>
    </source>
</evidence>
<keyword evidence="7" id="KW-0268">Exocytosis</keyword>
<protein>
    <recommendedName>
        <fullName evidence="5">Exocyst complex component 8</fullName>
    </recommendedName>
</protein>
<dbReference type="InterPro" id="IPR016159">
    <property type="entry name" value="Cullin_repeat-like_dom_sf"/>
</dbReference>
<dbReference type="GO" id="GO:0006893">
    <property type="term" value="P:Golgi to plasma membrane transport"/>
    <property type="evidence" value="ECO:0007669"/>
    <property type="project" value="TreeGrafter"/>
</dbReference>
<dbReference type="GO" id="GO:0000145">
    <property type="term" value="C:exocyst"/>
    <property type="evidence" value="ECO:0007669"/>
    <property type="project" value="InterPro"/>
</dbReference>
<organism evidence="11 12">
    <name type="scientific">Oopsacas minuta</name>
    <dbReference type="NCBI Taxonomy" id="111878"/>
    <lineage>
        <taxon>Eukaryota</taxon>
        <taxon>Metazoa</taxon>
        <taxon>Porifera</taxon>
        <taxon>Hexactinellida</taxon>
        <taxon>Hexasterophora</taxon>
        <taxon>Lyssacinosida</taxon>
        <taxon>Leucopsacidae</taxon>
        <taxon>Oopsacas</taxon>
    </lineage>
</organism>
<evidence type="ECO:0000256" key="2">
    <source>
        <dbReference type="ARBA" id="ARBA00004556"/>
    </source>
</evidence>
<dbReference type="EMBL" id="JAKMXF010000222">
    <property type="protein sequence ID" value="KAI6654648.1"/>
    <property type="molecule type" value="Genomic_DNA"/>
</dbReference>
<dbReference type="InterPro" id="IPR042561">
    <property type="entry name" value="Exo84_C_1"/>
</dbReference>
<dbReference type="GO" id="GO:0006887">
    <property type="term" value="P:exocytosis"/>
    <property type="evidence" value="ECO:0007669"/>
    <property type="project" value="UniProtKB-KW"/>
</dbReference>
<accession>A0AAV7K0B2</accession>
<evidence type="ECO:0000256" key="6">
    <source>
        <dbReference type="ARBA" id="ARBA00022448"/>
    </source>
</evidence>
<evidence type="ECO:0000256" key="7">
    <source>
        <dbReference type="ARBA" id="ARBA00022483"/>
    </source>
</evidence>
<name>A0AAV7K0B2_9METZ</name>
<dbReference type="CDD" id="cd01226">
    <property type="entry name" value="PH_RalBD_exo84"/>
    <property type="match status" value="1"/>
</dbReference>
<dbReference type="InterPro" id="IPR001849">
    <property type="entry name" value="PH_domain"/>
</dbReference>
<dbReference type="GO" id="GO:0015031">
    <property type="term" value="P:protein transport"/>
    <property type="evidence" value="ECO:0007669"/>
    <property type="project" value="UniProtKB-KW"/>
</dbReference>
<gene>
    <name evidence="11" type="ORF">LOD99_1042</name>
</gene>
<proteinExistence type="inferred from homology"/>
<dbReference type="InterPro" id="IPR042560">
    <property type="entry name" value="Exo84_C_2"/>
</dbReference>
<evidence type="ECO:0000256" key="8">
    <source>
        <dbReference type="ARBA" id="ARBA00022927"/>
    </source>
</evidence>
<reference evidence="11 12" key="1">
    <citation type="journal article" date="2023" name="BMC Biol.">
        <title>The compact genome of the sponge Oopsacas minuta (Hexactinellida) is lacking key metazoan core genes.</title>
        <authorList>
            <person name="Santini S."/>
            <person name="Schenkelaars Q."/>
            <person name="Jourda C."/>
            <person name="Duchesne M."/>
            <person name="Belahbib H."/>
            <person name="Rocher C."/>
            <person name="Selva M."/>
            <person name="Riesgo A."/>
            <person name="Vervoort M."/>
            <person name="Leys S.P."/>
            <person name="Kodjabachian L."/>
            <person name="Le Bivic A."/>
            <person name="Borchiellini C."/>
            <person name="Claverie J.M."/>
            <person name="Renard E."/>
        </authorList>
    </citation>
    <scope>NUCLEOTIDE SEQUENCE [LARGE SCALE GENOMIC DNA]</scope>
    <source>
        <strain evidence="11">SPO-2</strain>
    </source>
</reference>
<dbReference type="Pfam" id="PF25345">
    <property type="entry name" value="PH_EXO84"/>
    <property type="match status" value="1"/>
</dbReference>
<evidence type="ECO:0000256" key="4">
    <source>
        <dbReference type="ARBA" id="ARBA00007210"/>
    </source>
</evidence>
<keyword evidence="8" id="KW-0653">Protein transport</keyword>
<evidence type="ECO:0000259" key="10">
    <source>
        <dbReference type="PROSITE" id="PS50003"/>
    </source>
</evidence>
<dbReference type="PANTHER" id="PTHR21426:SF12">
    <property type="entry name" value="EXOCYST COMPLEX COMPONENT 8"/>
    <property type="match status" value="1"/>
</dbReference>
<dbReference type="Pfam" id="PF08700">
    <property type="entry name" value="VPS51_Exo84_N"/>
    <property type="match status" value="1"/>
</dbReference>
<feature type="region of interest" description="Disordered" evidence="9">
    <location>
        <begin position="99"/>
        <end position="123"/>
    </location>
</feature>
<dbReference type="Pfam" id="PF16528">
    <property type="entry name" value="Exo84_C"/>
    <property type="match status" value="1"/>
</dbReference>
<dbReference type="PROSITE" id="PS50003">
    <property type="entry name" value="PH_DOMAIN"/>
    <property type="match status" value="1"/>
</dbReference>
<dbReference type="SUPFAM" id="SSF74788">
    <property type="entry name" value="Cullin repeat-like"/>
    <property type="match status" value="1"/>
</dbReference>
<comment type="similarity">
    <text evidence="4">Belongs to the EXO84 family.</text>
</comment>
<dbReference type="Gene3D" id="1.20.58.1220">
    <property type="entry name" value="Exo84p, C-terminal helical domain"/>
    <property type="match status" value="1"/>
</dbReference>
<dbReference type="SUPFAM" id="SSF50729">
    <property type="entry name" value="PH domain-like"/>
    <property type="match status" value="1"/>
</dbReference>
<dbReference type="Gene3D" id="2.30.29.30">
    <property type="entry name" value="Pleckstrin-homology domain (PH domain)/Phosphotyrosine-binding domain (PTB)"/>
    <property type="match status" value="1"/>
</dbReference>
<evidence type="ECO:0000313" key="11">
    <source>
        <dbReference type="EMBL" id="KAI6654648.1"/>
    </source>
</evidence>
<comment type="subcellular location">
    <subcellularLocation>
        <location evidence="3">Cell projection</location>
        <location evidence="3">Growth cone</location>
    </subcellularLocation>
    <subcellularLocation>
        <location evidence="2">Cytoplasm</location>
        <location evidence="2">Perinuclear region</location>
    </subcellularLocation>
</comment>
<comment type="function">
    <text evidence="1">Component of the exocyst complex involved in the docking of exocytic vesicles with fusion sites on the plasma membrane.</text>
</comment>
<dbReference type="Proteomes" id="UP001165289">
    <property type="component" value="Unassembled WGS sequence"/>
</dbReference>